<dbReference type="InterPro" id="IPR029028">
    <property type="entry name" value="Alpha/beta_knot_MTases"/>
</dbReference>
<evidence type="ECO:0000313" key="16">
    <source>
        <dbReference type="Proteomes" id="UP000265614"/>
    </source>
</evidence>
<evidence type="ECO:0000256" key="1">
    <source>
        <dbReference type="ARBA" id="ARBA00004496"/>
    </source>
</evidence>
<gene>
    <name evidence="15" type="ORF">D5H78_07430</name>
</gene>
<evidence type="ECO:0000256" key="6">
    <source>
        <dbReference type="ARBA" id="ARBA00022552"/>
    </source>
</evidence>
<organism evidence="15 16">
    <name type="scientific">Vallicoccus soli</name>
    <dbReference type="NCBI Taxonomy" id="2339232"/>
    <lineage>
        <taxon>Bacteria</taxon>
        <taxon>Bacillati</taxon>
        <taxon>Actinomycetota</taxon>
        <taxon>Actinomycetes</taxon>
        <taxon>Motilibacterales</taxon>
        <taxon>Vallicoccaceae</taxon>
        <taxon>Vallicoccus</taxon>
    </lineage>
</organism>
<dbReference type="GO" id="GO:0070042">
    <property type="term" value="F:rRNA (uridine-N3-)-methyltransferase activity"/>
    <property type="evidence" value="ECO:0007669"/>
    <property type="project" value="TreeGrafter"/>
</dbReference>
<evidence type="ECO:0000259" key="13">
    <source>
        <dbReference type="Pfam" id="PF04452"/>
    </source>
</evidence>
<comment type="similarity">
    <text evidence="2 12">Belongs to the RNA methyltransferase RsmE family.</text>
</comment>
<keyword evidence="5 12" id="KW-0963">Cytoplasm</keyword>
<evidence type="ECO:0000256" key="10">
    <source>
        <dbReference type="ARBA" id="ARBA00025699"/>
    </source>
</evidence>
<keyword evidence="9 12" id="KW-0949">S-adenosyl-L-methionine</keyword>
<dbReference type="NCBIfam" id="TIGR00046">
    <property type="entry name" value="RsmE family RNA methyltransferase"/>
    <property type="match status" value="1"/>
</dbReference>
<keyword evidence="7 12" id="KW-0489">Methyltransferase</keyword>
<evidence type="ECO:0000256" key="7">
    <source>
        <dbReference type="ARBA" id="ARBA00022603"/>
    </source>
</evidence>
<evidence type="ECO:0000256" key="8">
    <source>
        <dbReference type="ARBA" id="ARBA00022679"/>
    </source>
</evidence>
<name>A0A3A3ZLF9_9ACTN</name>
<dbReference type="AlphaFoldDB" id="A0A3A3ZLF9"/>
<dbReference type="CDD" id="cd18084">
    <property type="entry name" value="RsmE-like"/>
    <property type="match status" value="1"/>
</dbReference>
<evidence type="ECO:0000256" key="5">
    <source>
        <dbReference type="ARBA" id="ARBA00022490"/>
    </source>
</evidence>
<evidence type="ECO:0000256" key="12">
    <source>
        <dbReference type="PIRNR" id="PIRNR015601"/>
    </source>
</evidence>
<dbReference type="GO" id="GO:0005737">
    <property type="term" value="C:cytoplasm"/>
    <property type="evidence" value="ECO:0007669"/>
    <property type="project" value="UniProtKB-SubCell"/>
</dbReference>
<proteinExistence type="inferred from homology"/>
<evidence type="ECO:0000259" key="14">
    <source>
        <dbReference type="Pfam" id="PF20260"/>
    </source>
</evidence>
<comment type="subcellular location">
    <subcellularLocation>
        <location evidence="1 12">Cytoplasm</location>
    </subcellularLocation>
</comment>
<dbReference type="NCBIfam" id="NF008693">
    <property type="entry name" value="PRK11713.2-3"/>
    <property type="match status" value="1"/>
</dbReference>
<dbReference type="Pfam" id="PF20260">
    <property type="entry name" value="PUA_4"/>
    <property type="match status" value="1"/>
</dbReference>
<evidence type="ECO:0000256" key="9">
    <source>
        <dbReference type="ARBA" id="ARBA00022691"/>
    </source>
</evidence>
<dbReference type="RefSeq" id="WP_119949763.1">
    <property type="nucleotide sequence ID" value="NZ_QZEZ01000002.1"/>
</dbReference>
<dbReference type="PIRSF" id="PIRSF015601">
    <property type="entry name" value="MTase_slr0722"/>
    <property type="match status" value="1"/>
</dbReference>
<dbReference type="EMBL" id="QZEZ01000002">
    <property type="protein sequence ID" value="RJK97046.1"/>
    <property type="molecule type" value="Genomic_DNA"/>
</dbReference>
<dbReference type="Proteomes" id="UP000265614">
    <property type="component" value="Unassembled WGS sequence"/>
</dbReference>
<dbReference type="InterPro" id="IPR006700">
    <property type="entry name" value="RsmE"/>
</dbReference>
<evidence type="ECO:0000256" key="2">
    <source>
        <dbReference type="ARBA" id="ARBA00005528"/>
    </source>
</evidence>
<dbReference type="EC" id="2.1.1.193" evidence="3 12"/>
<keyword evidence="16" id="KW-1185">Reference proteome</keyword>
<evidence type="ECO:0000256" key="11">
    <source>
        <dbReference type="ARBA" id="ARBA00047944"/>
    </source>
</evidence>
<dbReference type="FunFam" id="3.40.1280.10:FF:000023">
    <property type="entry name" value="Ribosomal RNA small subunit methyltransferase E"/>
    <property type="match status" value="1"/>
</dbReference>
<evidence type="ECO:0000313" key="15">
    <source>
        <dbReference type="EMBL" id="RJK97046.1"/>
    </source>
</evidence>
<feature type="domain" description="Ribosomal RNA small subunit methyltransferase E methyltransferase" evidence="13">
    <location>
        <begin position="77"/>
        <end position="237"/>
    </location>
</feature>
<sequence length="244" mass="25107">MTPPVFLVEPGTLPPRGRLVLDGAEGRHAAAVRRLQPGEALVLADGAGEVADCVVAVAHRDSLELEVVARRALPAPSPRLVVVQALAKGDRGETAVETMTEVGVDAVVPWAAARSVVQWRGDRGARALGKWRATAREAAKQSRRARVPEVLPLATTAEVAALAGAGTAYVLHEEAEEPLATAPLPDGGDLVLVVGPEGGVAPDELDALAAAGARPVRLGAEVLRTSTAGTAALAVLQVRTGRWG</sequence>
<dbReference type="InterPro" id="IPR046886">
    <property type="entry name" value="RsmE_MTase_dom"/>
</dbReference>
<dbReference type="PANTHER" id="PTHR30027">
    <property type="entry name" value="RIBOSOMAL RNA SMALL SUBUNIT METHYLTRANSFERASE E"/>
    <property type="match status" value="1"/>
</dbReference>
<dbReference type="GO" id="GO:0070475">
    <property type="term" value="P:rRNA base methylation"/>
    <property type="evidence" value="ECO:0007669"/>
    <property type="project" value="TreeGrafter"/>
</dbReference>
<dbReference type="Gene3D" id="3.40.1280.10">
    <property type="match status" value="1"/>
</dbReference>
<dbReference type="Gene3D" id="2.40.240.20">
    <property type="entry name" value="Hypothetical PUA domain-like, domain 1"/>
    <property type="match status" value="1"/>
</dbReference>
<comment type="function">
    <text evidence="10 12">Specifically methylates the N3 position of the uracil ring of uridine 1498 (m3U1498) in 16S rRNA. Acts on the fully assembled 30S ribosomal subunit.</text>
</comment>
<protein>
    <recommendedName>
        <fullName evidence="4 12">Ribosomal RNA small subunit methyltransferase E</fullName>
        <ecNumber evidence="3 12">2.1.1.193</ecNumber>
    </recommendedName>
</protein>
<evidence type="ECO:0000256" key="4">
    <source>
        <dbReference type="ARBA" id="ARBA00013673"/>
    </source>
</evidence>
<dbReference type="Pfam" id="PF04452">
    <property type="entry name" value="Methyltrans_RNA"/>
    <property type="match status" value="1"/>
</dbReference>
<dbReference type="InterPro" id="IPR046887">
    <property type="entry name" value="RsmE_PUA-like"/>
</dbReference>
<evidence type="ECO:0000256" key="3">
    <source>
        <dbReference type="ARBA" id="ARBA00012328"/>
    </source>
</evidence>
<feature type="domain" description="Ribosomal RNA small subunit methyltransferase E PUA-like" evidence="14">
    <location>
        <begin position="21"/>
        <end position="67"/>
    </location>
</feature>
<dbReference type="PANTHER" id="PTHR30027:SF3">
    <property type="entry name" value="16S RRNA (URACIL(1498)-N(3))-METHYLTRANSFERASE"/>
    <property type="match status" value="1"/>
</dbReference>
<keyword evidence="6 12" id="KW-0698">rRNA processing</keyword>
<comment type="catalytic activity">
    <reaction evidence="11 12">
        <text>uridine(1498) in 16S rRNA + S-adenosyl-L-methionine = N(3)-methyluridine(1498) in 16S rRNA + S-adenosyl-L-homocysteine + H(+)</text>
        <dbReference type="Rhea" id="RHEA:42920"/>
        <dbReference type="Rhea" id="RHEA-COMP:10283"/>
        <dbReference type="Rhea" id="RHEA-COMP:10284"/>
        <dbReference type="ChEBI" id="CHEBI:15378"/>
        <dbReference type="ChEBI" id="CHEBI:57856"/>
        <dbReference type="ChEBI" id="CHEBI:59789"/>
        <dbReference type="ChEBI" id="CHEBI:65315"/>
        <dbReference type="ChEBI" id="CHEBI:74502"/>
        <dbReference type="EC" id="2.1.1.193"/>
    </reaction>
</comment>
<dbReference type="OrthoDB" id="9808126at2"/>
<dbReference type="InterPro" id="IPR029026">
    <property type="entry name" value="tRNA_m1G_MTases_N"/>
</dbReference>
<comment type="caution">
    <text evidence="15">The sequence shown here is derived from an EMBL/GenBank/DDBJ whole genome shotgun (WGS) entry which is preliminary data.</text>
</comment>
<accession>A0A3A3ZLF9</accession>
<dbReference type="InterPro" id="IPR015947">
    <property type="entry name" value="PUA-like_sf"/>
</dbReference>
<reference evidence="15 16" key="1">
    <citation type="submission" date="2018-09" db="EMBL/GenBank/DDBJ databases">
        <title>YIM 75000 draft genome.</title>
        <authorList>
            <person name="Tang S."/>
            <person name="Feng Y."/>
        </authorList>
    </citation>
    <scope>NUCLEOTIDE SEQUENCE [LARGE SCALE GENOMIC DNA]</scope>
    <source>
        <strain evidence="15 16">YIM 75000</strain>
    </source>
</reference>
<dbReference type="SUPFAM" id="SSF88697">
    <property type="entry name" value="PUA domain-like"/>
    <property type="match status" value="1"/>
</dbReference>
<keyword evidence="8 12" id="KW-0808">Transferase</keyword>
<dbReference type="SUPFAM" id="SSF75217">
    <property type="entry name" value="alpha/beta knot"/>
    <property type="match status" value="1"/>
</dbReference>